<sequence length="690" mass="74173">MRELSYRKSGAPFPAEVGQAGLLAGRVGGAVDRATYDAWERFVTGEPVAASAVEEPVLDSWRRSRAAGVDPIGRAAPVAADGDDMERLRSRHRELMAAASNLFAHTGELMAGSRSIVLLTSPDGVVLDAAGDMVTLDAARDIHLMTGGNWREEVVGTNGIGTALATRRPAQIHGAQHFCEGIKGWTCTAAPILEPGTQEILGVLDISGPPQTYQRNNLLLAVSLAHQIEMVLSQSELGERLRLLEQCMGRLSLADAAGMVAIDRRGRLIHATGRVPLAAGVGERLPGLRPHADIEEWARNLPEGLRPEWLHPVVAGGRTVGAMVLVPAAGAGRGGRATPVTRLAEQSSEADPRRSCFDNILGRSPAMREATELGRRLASKRVPVLVEGETGVGKELFARALHGGEHLGGPFITYNCGAASKELIAADLFGHVRGAFTGATSEGRPGRFELAHGGTLCLDEIGEMPLELQPVLLRALEEGIVYRLGDTQPRRVDVRLIAMTNRNLRDEVAAGHFRRDLYYRIGVTRLRIPPLRDRHGDMALLANHFCDQLAERHGVVRRQLGADVLEALEAYDWPGNVRELRNVVESLLLMSSAPQVSVAELPEEILGALPQRAAAAPIAGLVPECPSLEAAERCAIQRAVSNFQGNLAQAARQLGISRSTLYRKVERYGLEDFVRAAGGSMEAEGPLPPE</sequence>
<dbReference type="EMBL" id="SNVV01000005">
    <property type="protein sequence ID" value="TDN53437.1"/>
    <property type="molecule type" value="Genomic_DNA"/>
</dbReference>
<organism evidence="7 8">
    <name type="scientific">Azoarcus indigens</name>
    <dbReference type="NCBI Taxonomy" id="29545"/>
    <lineage>
        <taxon>Bacteria</taxon>
        <taxon>Pseudomonadati</taxon>
        <taxon>Pseudomonadota</taxon>
        <taxon>Betaproteobacteria</taxon>
        <taxon>Rhodocyclales</taxon>
        <taxon>Zoogloeaceae</taxon>
        <taxon>Azoarcus</taxon>
    </lineage>
</organism>
<evidence type="ECO:0000256" key="1">
    <source>
        <dbReference type="ARBA" id="ARBA00022741"/>
    </source>
</evidence>
<protein>
    <submittedName>
        <fullName evidence="7">Transcriptional regulator of acetoin/glycerol metabolism</fullName>
    </submittedName>
</protein>
<evidence type="ECO:0000313" key="8">
    <source>
        <dbReference type="Proteomes" id="UP000295129"/>
    </source>
</evidence>
<dbReference type="InterPro" id="IPR029016">
    <property type="entry name" value="GAF-like_dom_sf"/>
</dbReference>
<dbReference type="PROSITE" id="PS00675">
    <property type="entry name" value="SIGMA54_INTERACT_1"/>
    <property type="match status" value="1"/>
</dbReference>
<dbReference type="InterPro" id="IPR002197">
    <property type="entry name" value="HTH_Fis"/>
</dbReference>
<dbReference type="Gene3D" id="1.10.8.60">
    <property type="match status" value="1"/>
</dbReference>
<proteinExistence type="predicted"/>
<name>A0A4R6E697_9RHOO</name>
<dbReference type="SUPFAM" id="SSF52540">
    <property type="entry name" value="P-loop containing nucleoside triphosphate hydrolases"/>
    <property type="match status" value="1"/>
</dbReference>
<dbReference type="PRINTS" id="PR01590">
    <property type="entry name" value="HTHFIS"/>
</dbReference>
<dbReference type="RefSeq" id="WP_133590039.1">
    <property type="nucleotide sequence ID" value="NZ_SNVV01000005.1"/>
</dbReference>
<dbReference type="InterPro" id="IPR025944">
    <property type="entry name" value="Sigma_54_int_dom_CS"/>
</dbReference>
<keyword evidence="2" id="KW-0067">ATP-binding</keyword>
<dbReference type="SMART" id="SM00382">
    <property type="entry name" value="AAA"/>
    <property type="match status" value="1"/>
</dbReference>
<evidence type="ECO:0000259" key="6">
    <source>
        <dbReference type="PROSITE" id="PS50045"/>
    </source>
</evidence>
<dbReference type="Gene3D" id="3.40.50.300">
    <property type="entry name" value="P-loop containing nucleotide triphosphate hydrolases"/>
    <property type="match status" value="1"/>
</dbReference>
<dbReference type="Pfam" id="PF01590">
    <property type="entry name" value="GAF"/>
    <property type="match status" value="1"/>
</dbReference>
<comment type="caution">
    <text evidence="7">The sequence shown here is derived from an EMBL/GenBank/DDBJ whole genome shotgun (WGS) entry which is preliminary data.</text>
</comment>
<dbReference type="CDD" id="cd00009">
    <property type="entry name" value="AAA"/>
    <property type="match status" value="1"/>
</dbReference>
<dbReference type="PROSITE" id="PS00688">
    <property type="entry name" value="SIGMA54_INTERACT_3"/>
    <property type="match status" value="1"/>
</dbReference>
<keyword evidence="8" id="KW-1185">Reference proteome</keyword>
<dbReference type="SUPFAM" id="SSF46689">
    <property type="entry name" value="Homeodomain-like"/>
    <property type="match status" value="1"/>
</dbReference>
<feature type="domain" description="Sigma-54 factor interaction" evidence="6">
    <location>
        <begin position="360"/>
        <end position="589"/>
    </location>
</feature>
<dbReference type="FunFam" id="3.40.50.300:FF:000006">
    <property type="entry name" value="DNA-binding transcriptional regulator NtrC"/>
    <property type="match status" value="1"/>
</dbReference>
<dbReference type="OrthoDB" id="9761705at2"/>
<dbReference type="AlphaFoldDB" id="A0A4R6E697"/>
<dbReference type="GO" id="GO:0043565">
    <property type="term" value="F:sequence-specific DNA binding"/>
    <property type="evidence" value="ECO:0007669"/>
    <property type="project" value="InterPro"/>
</dbReference>
<keyword evidence="3" id="KW-0805">Transcription regulation</keyword>
<dbReference type="PROSITE" id="PS50045">
    <property type="entry name" value="SIGMA54_INTERACT_4"/>
    <property type="match status" value="1"/>
</dbReference>
<dbReference type="GO" id="GO:0005524">
    <property type="term" value="F:ATP binding"/>
    <property type="evidence" value="ECO:0007669"/>
    <property type="project" value="UniProtKB-KW"/>
</dbReference>
<accession>A0A4R6E697</accession>
<dbReference type="Pfam" id="PF00158">
    <property type="entry name" value="Sigma54_activat"/>
    <property type="match status" value="1"/>
</dbReference>
<dbReference type="Gene3D" id="1.10.10.60">
    <property type="entry name" value="Homeodomain-like"/>
    <property type="match status" value="1"/>
</dbReference>
<dbReference type="Pfam" id="PF02954">
    <property type="entry name" value="HTH_8"/>
    <property type="match status" value="1"/>
</dbReference>
<reference evidence="7 8" key="1">
    <citation type="submission" date="2019-03" db="EMBL/GenBank/DDBJ databases">
        <title>Genomic Encyclopedia of Type Strains, Phase IV (KMG-IV): sequencing the most valuable type-strain genomes for metagenomic binning, comparative biology and taxonomic classification.</title>
        <authorList>
            <person name="Goeker M."/>
        </authorList>
    </citation>
    <scope>NUCLEOTIDE SEQUENCE [LARGE SCALE GENOMIC DNA]</scope>
    <source>
        <strain evidence="7 8">DSM 12121</strain>
    </source>
</reference>
<dbReference type="InterPro" id="IPR025662">
    <property type="entry name" value="Sigma_54_int_dom_ATP-bd_1"/>
</dbReference>
<gene>
    <name evidence="7" type="ORF">C7389_105110</name>
</gene>
<dbReference type="PANTHER" id="PTHR32071">
    <property type="entry name" value="TRANSCRIPTIONAL REGULATORY PROTEIN"/>
    <property type="match status" value="1"/>
</dbReference>
<dbReference type="InterPro" id="IPR058031">
    <property type="entry name" value="AAA_lid_NorR"/>
</dbReference>
<evidence type="ECO:0000256" key="4">
    <source>
        <dbReference type="ARBA" id="ARBA00023125"/>
    </source>
</evidence>
<evidence type="ECO:0000313" key="7">
    <source>
        <dbReference type="EMBL" id="TDN53437.1"/>
    </source>
</evidence>
<dbReference type="InterPro" id="IPR009057">
    <property type="entry name" value="Homeodomain-like_sf"/>
</dbReference>
<dbReference type="InterPro" id="IPR027417">
    <property type="entry name" value="P-loop_NTPase"/>
</dbReference>
<keyword evidence="1" id="KW-0547">Nucleotide-binding</keyword>
<dbReference type="Pfam" id="PF25601">
    <property type="entry name" value="AAA_lid_14"/>
    <property type="match status" value="1"/>
</dbReference>
<dbReference type="InterPro" id="IPR003593">
    <property type="entry name" value="AAA+_ATPase"/>
</dbReference>
<dbReference type="PANTHER" id="PTHR32071:SF81">
    <property type="entry name" value="PROPIONATE CATABOLISM OPERON REGULATORY PROTEIN"/>
    <property type="match status" value="1"/>
</dbReference>
<dbReference type="Proteomes" id="UP000295129">
    <property type="component" value="Unassembled WGS sequence"/>
</dbReference>
<dbReference type="Gene3D" id="3.30.450.40">
    <property type="match status" value="1"/>
</dbReference>
<evidence type="ECO:0000256" key="2">
    <source>
        <dbReference type="ARBA" id="ARBA00022840"/>
    </source>
</evidence>
<keyword evidence="5" id="KW-0804">Transcription</keyword>
<dbReference type="InterPro" id="IPR003018">
    <property type="entry name" value="GAF"/>
</dbReference>
<keyword evidence="4" id="KW-0238">DNA-binding</keyword>
<dbReference type="GO" id="GO:0006355">
    <property type="term" value="P:regulation of DNA-templated transcription"/>
    <property type="evidence" value="ECO:0007669"/>
    <property type="project" value="InterPro"/>
</dbReference>
<dbReference type="InterPro" id="IPR002078">
    <property type="entry name" value="Sigma_54_int"/>
</dbReference>
<evidence type="ECO:0000256" key="5">
    <source>
        <dbReference type="ARBA" id="ARBA00023163"/>
    </source>
</evidence>
<evidence type="ECO:0000256" key="3">
    <source>
        <dbReference type="ARBA" id="ARBA00023015"/>
    </source>
</evidence>